<dbReference type="InterPro" id="IPR007044">
    <property type="entry name" value="Cyclodeamin/CycHdrlase"/>
</dbReference>
<dbReference type="GO" id="GO:0003824">
    <property type="term" value="F:catalytic activity"/>
    <property type="evidence" value="ECO:0007669"/>
    <property type="project" value="InterPro"/>
</dbReference>
<dbReference type="EMBL" id="JYHV01000006">
    <property type="protein sequence ID" value="KJH84623.1"/>
    <property type="molecule type" value="Genomic_DNA"/>
</dbReference>
<evidence type="ECO:0000259" key="1">
    <source>
        <dbReference type="Pfam" id="PF04961"/>
    </source>
</evidence>
<sequence>MRPERNSVWTQPLATFRDATAAARPTPGCGAAAAVSAEIGVALVLKGLRISEAHGSEPERLERLRAAEALLGRTGAFADHDMQAFDDYLSAARDDEPEQKQAAARQACAVPLALAHCCLEALELAVIAWPLCAERLRSDVQAGAFLIHAGLSAALINVDTDLAGLDDQTAREQAGAARARLQAEGDALLRQLLERVRSVGSGSLDPGS</sequence>
<protein>
    <recommendedName>
        <fullName evidence="1">Cyclodeaminase/cyclohydrolase domain-containing protein</fullName>
    </recommendedName>
</protein>
<dbReference type="Gene3D" id="1.20.120.680">
    <property type="entry name" value="Formiminotetrahydrofolate cyclodeaminase monomer, up-and-down helical bundle"/>
    <property type="match status" value="1"/>
</dbReference>
<dbReference type="OrthoDB" id="7030912at2"/>
<dbReference type="Proteomes" id="UP000032487">
    <property type="component" value="Unassembled WGS sequence"/>
</dbReference>
<dbReference type="InterPro" id="IPR036178">
    <property type="entry name" value="Formintransfe-cycloase-like_sf"/>
</dbReference>
<evidence type="ECO:0000313" key="3">
    <source>
        <dbReference type="Proteomes" id="UP000032487"/>
    </source>
</evidence>
<reference evidence="2 3" key="1">
    <citation type="submission" date="2015-02" db="EMBL/GenBank/DDBJ databases">
        <title>Draft genome sequence of Pseudomonas stutzeri NT0128 isolated from wheat (Triticum turgidum) rhizosphere.</title>
        <authorList>
            <person name="Tovi N."/>
            <person name="Frenk S."/>
            <person name="Hadar Y."/>
            <person name="Minz D."/>
        </authorList>
    </citation>
    <scope>NUCLEOTIDE SEQUENCE [LARGE SCALE GENOMIC DNA]</scope>
    <source>
        <strain evidence="2 3">NT0128</strain>
    </source>
</reference>
<name>A0A0D9AUD8_STUST</name>
<proteinExistence type="predicted"/>
<accession>A0A0D9AUD8</accession>
<dbReference type="AlphaFoldDB" id="A0A0D9AUD8"/>
<dbReference type="Pfam" id="PF04961">
    <property type="entry name" value="FTCD_C"/>
    <property type="match status" value="1"/>
</dbReference>
<gene>
    <name evidence="2" type="ORF">UF78_02175</name>
</gene>
<feature type="domain" description="Cyclodeaminase/cyclohydrolase" evidence="1">
    <location>
        <begin position="13"/>
        <end position="174"/>
    </location>
</feature>
<organism evidence="2 3">
    <name type="scientific">Stutzerimonas stutzeri</name>
    <name type="common">Pseudomonas stutzeri</name>
    <dbReference type="NCBI Taxonomy" id="316"/>
    <lineage>
        <taxon>Bacteria</taxon>
        <taxon>Pseudomonadati</taxon>
        <taxon>Pseudomonadota</taxon>
        <taxon>Gammaproteobacteria</taxon>
        <taxon>Pseudomonadales</taxon>
        <taxon>Pseudomonadaceae</taxon>
        <taxon>Stutzerimonas</taxon>
    </lineage>
</organism>
<comment type="caution">
    <text evidence="2">The sequence shown here is derived from an EMBL/GenBank/DDBJ whole genome shotgun (WGS) entry which is preliminary data.</text>
</comment>
<dbReference type="SUPFAM" id="SSF101262">
    <property type="entry name" value="Methenyltetrahydrofolate cyclohydrolase-like"/>
    <property type="match status" value="1"/>
</dbReference>
<dbReference type="PATRIC" id="fig|316.101.peg.62"/>
<evidence type="ECO:0000313" key="2">
    <source>
        <dbReference type="EMBL" id="KJH84623.1"/>
    </source>
</evidence>